<dbReference type="AlphaFoldDB" id="A0A448MX72"/>
<dbReference type="EMBL" id="LR134406">
    <property type="protein sequence ID" value="VEH69761.1"/>
    <property type="molecule type" value="Genomic_DNA"/>
</dbReference>
<dbReference type="PROSITE" id="PS00211">
    <property type="entry name" value="ABC_TRANSPORTER_1"/>
    <property type="match status" value="2"/>
</dbReference>
<protein>
    <submittedName>
        <fullName evidence="5">Uncharacterized ABC transporter ATP-binding protein YheS</fullName>
    </submittedName>
</protein>
<evidence type="ECO:0000313" key="6">
    <source>
        <dbReference type="Proteomes" id="UP000273044"/>
    </source>
</evidence>
<dbReference type="InterPro" id="IPR050611">
    <property type="entry name" value="ABCF"/>
</dbReference>
<dbReference type="InterPro" id="IPR003439">
    <property type="entry name" value="ABC_transporter-like_ATP-bd"/>
</dbReference>
<evidence type="ECO:0000256" key="2">
    <source>
        <dbReference type="ARBA" id="ARBA00022741"/>
    </source>
</evidence>
<gene>
    <name evidence="5" type="primary">yheS_1</name>
    <name evidence="5" type="ORF">NCTC12967_01039</name>
</gene>
<dbReference type="InterPro" id="IPR003593">
    <property type="entry name" value="AAA+_ATPase"/>
</dbReference>
<keyword evidence="3 5" id="KW-0067">ATP-binding</keyword>
<dbReference type="PANTHER" id="PTHR19211:SF14">
    <property type="entry name" value="ATP-BINDING CASSETTE SUB-FAMILY F MEMBER 1"/>
    <property type="match status" value="1"/>
</dbReference>
<dbReference type="FunFam" id="3.40.50.300:FF:000944">
    <property type="entry name" value="Macrolide ABC transporter ATP-binding protein"/>
    <property type="match status" value="1"/>
</dbReference>
<dbReference type="CDD" id="cd03221">
    <property type="entry name" value="ABCF_EF-3"/>
    <property type="match status" value="2"/>
</dbReference>
<evidence type="ECO:0000256" key="3">
    <source>
        <dbReference type="ARBA" id="ARBA00022840"/>
    </source>
</evidence>
<feature type="domain" description="ABC transporter" evidence="4">
    <location>
        <begin position="343"/>
        <end position="546"/>
    </location>
</feature>
<dbReference type="Pfam" id="PF12848">
    <property type="entry name" value="ABC_tran_Xtn"/>
    <property type="match status" value="1"/>
</dbReference>
<dbReference type="Gene3D" id="3.40.50.300">
    <property type="entry name" value="P-loop containing nucleotide triphosphate hydrolases"/>
    <property type="match status" value="2"/>
</dbReference>
<reference evidence="5 6" key="1">
    <citation type="submission" date="2018-12" db="EMBL/GenBank/DDBJ databases">
        <authorList>
            <consortium name="Pathogen Informatics"/>
        </authorList>
    </citation>
    <scope>NUCLEOTIDE SEQUENCE [LARGE SCALE GENOMIC DNA]</scope>
    <source>
        <strain evidence="5 6">NCTC12967</strain>
    </source>
</reference>
<keyword evidence="6" id="KW-1185">Reference proteome</keyword>
<dbReference type="InterPro" id="IPR027417">
    <property type="entry name" value="P-loop_NTPase"/>
</dbReference>
<dbReference type="FunFam" id="3.40.50.300:FF:000597">
    <property type="entry name" value="ABC transporter ATP-binding protein"/>
    <property type="match status" value="1"/>
</dbReference>
<name>A0A448MX72_9ACTN</name>
<dbReference type="Proteomes" id="UP000273044">
    <property type="component" value="Chromosome"/>
</dbReference>
<dbReference type="SUPFAM" id="SSF52540">
    <property type="entry name" value="P-loop containing nucleoside triphosphate hydrolases"/>
    <property type="match status" value="2"/>
</dbReference>
<evidence type="ECO:0000313" key="5">
    <source>
        <dbReference type="EMBL" id="VEH69761.1"/>
    </source>
</evidence>
<dbReference type="InterPro" id="IPR017871">
    <property type="entry name" value="ABC_transporter-like_CS"/>
</dbReference>
<keyword evidence="1" id="KW-0677">Repeat</keyword>
<keyword evidence="2" id="KW-0547">Nucleotide-binding</keyword>
<organism evidence="5 6">
    <name type="scientific">Arachnia propionica</name>
    <dbReference type="NCBI Taxonomy" id="1750"/>
    <lineage>
        <taxon>Bacteria</taxon>
        <taxon>Bacillati</taxon>
        <taxon>Actinomycetota</taxon>
        <taxon>Actinomycetes</taxon>
        <taxon>Propionibacteriales</taxon>
        <taxon>Propionibacteriaceae</taxon>
        <taxon>Arachnia</taxon>
    </lineage>
</organism>
<dbReference type="SMART" id="SM00382">
    <property type="entry name" value="AAA"/>
    <property type="match status" value="2"/>
</dbReference>
<feature type="domain" description="ABC transporter" evidence="4">
    <location>
        <begin position="19"/>
        <end position="272"/>
    </location>
</feature>
<dbReference type="PANTHER" id="PTHR19211">
    <property type="entry name" value="ATP-BINDING TRANSPORT PROTEIN-RELATED"/>
    <property type="match status" value="1"/>
</dbReference>
<accession>A0A448MX72</accession>
<evidence type="ECO:0000259" key="4">
    <source>
        <dbReference type="PROSITE" id="PS50893"/>
    </source>
</evidence>
<dbReference type="GO" id="GO:0016887">
    <property type="term" value="F:ATP hydrolysis activity"/>
    <property type="evidence" value="ECO:0007669"/>
    <property type="project" value="InterPro"/>
</dbReference>
<dbReference type="PROSITE" id="PS50893">
    <property type="entry name" value="ABC_TRANSPORTER_2"/>
    <property type="match status" value="2"/>
</dbReference>
<sequence>MGGENRRHAPQWVNFADVLQVKDVEVRAGARLLLSPVSFQVAAGDRIGLVGRNGAGKTTLTRILAGEGLPAAGTVARSGRFGYLPQDPRSGEPEQLARDRILGARGLDQVMARLRRAEQEMSSSRGTEREKAMAAYARAENALLSAGGYAAETEAARIAANLGLPDRVLGQPLYTLSGGQRRRIELARILFSDADTLLLDEPTNHLDADSITWLRGYLQSFGGGLVVISHDVGLLEAVVNKVFHLDANRAELDLYAMDWKRYLQQRETDEKRRKRERLNAERKASQLMAQADRMRAKATKAVAAQNMARRAEKLLSGIEGEREHDKVARIRFPEPAPCGKTPLLARDLSKAYGSLEVFTAVDLAIDKGSKVVILGLNGAGKTTMLRLLAGLEEPDVGQRILGHGARLGYYAQEHETLDVSRSVLENMVSASPDLGDVEVRKVLGSFLFTGDDVDKPAKVLSGGEKTRLALAMLVVSAANVLLLDEPTNNLDPASRAEVLSALRSYSGAVVLVTHDPGAVEALEPDRVLVLPDGVEDLWSDDYADLIALA</sequence>
<dbReference type="Pfam" id="PF00005">
    <property type="entry name" value="ABC_tran"/>
    <property type="match status" value="2"/>
</dbReference>
<proteinExistence type="predicted"/>
<dbReference type="GO" id="GO:0005524">
    <property type="term" value="F:ATP binding"/>
    <property type="evidence" value="ECO:0007669"/>
    <property type="project" value="UniProtKB-KW"/>
</dbReference>
<evidence type="ECO:0000256" key="1">
    <source>
        <dbReference type="ARBA" id="ARBA00022737"/>
    </source>
</evidence>
<dbReference type="InterPro" id="IPR032781">
    <property type="entry name" value="ABC_tran_Xtn"/>
</dbReference>